<feature type="compositionally biased region" description="Low complexity" evidence="1">
    <location>
        <begin position="472"/>
        <end position="486"/>
    </location>
</feature>
<feature type="compositionally biased region" description="Basic and acidic residues" evidence="1">
    <location>
        <begin position="346"/>
        <end position="364"/>
    </location>
</feature>
<evidence type="ECO:0008006" key="4">
    <source>
        <dbReference type="Google" id="ProtNLM"/>
    </source>
</evidence>
<evidence type="ECO:0000313" key="3">
    <source>
        <dbReference type="Proteomes" id="UP000325313"/>
    </source>
</evidence>
<feature type="region of interest" description="Disordered" evidence="1">
    <location>
        <begin position="1"/>
        <end position="233"/>
    </location>
</feature>
<dbReference type="EMBL" id="VDEP01000313">
    <property type="protein sequence ID" value="KAA1105045.1"/>
    <property type="molecule type" value="Genomic_DNA"/>
</dbReference>
<comment type="caution">
    <text evidence="2">The sequence shown here is derived from an EMBL/GenBank/DDBJ whole genome shotgun (WGS) entry which is preliminary data.</text>
</comment>
<evidence type="ECO:0000313" key="2">
    <source>
        <dbReference type="EMBL" id="KAA1105045.1"/>
    </source>
</evidence>
<gene>
    <name evidence="2" type="ORF">PGTUg99_013803</name>
</gene>
<accession>A0A5B0PTE8</accession>
<feature type="compositionally biased region" description="Basic and acidic residues" evidence="1">
    <location>
        <begin position="422"/>
        <end position="440"/>
    </location>
</feature>
<organism evidence="2 3">
    <name type="scientific">Puccinia graminis f. sp. tritici</name>
    <dbReference type="NCBI Taxonomy" id="56615"/>
    <lineage>
        <taxon>Eukaryota</taxon>
        <taxon>Fungi</taxon>
        <taxon>Dikarya</taxon>
        <taxon>Basidiomycota</taxon>
        <taxon>Pucciniomycotina</taxon>
        <taxon>Pucciniomycetes</taxon>
        <taxon>Pucciniales</taxon>
        <taxon>Pucciniaceae</taxon>
        <taxon>Puccinia</taxon>
    </lineage>
</organism>
<proteinExistence type="predicted"/>
<evidence type="ECO:0000256" key="1">
    <source>
        <dbReference type="SAM" id="MobiDB-lite"/>
    </source>
</evidence>
<protein>
    <recommendedName>
        <fullName evidence="4">Mso1 N-terminal domain-containing protein</fullName>
    </recommendedName>
</protein>
<feature type="compositionally biased region" description="Polar residues" evidence="1">
    <location>
        <begin position="400"/>
        <end position="414"/>
    </location>
</feature>
<feature type="compositionally biased region" description="Low complexity" evidence="1">
    <location>
        <begin position="441"/>
        <end position="454"/>
    </location>
</feature>
<feature type="region of interest" description="Disordered" evidence="1">
    <location>
        <begin position="301"/>
        <end position="494"/>
    </location>
</feature>
<sequence>MSYGRPSPRPGELYNRYGPPRPPPPPMGNAYGYSRSEAGGTRPGRPPQRYPAAEPYYGGASSRPPQRAADYAGSSYQDYGPPPRPSGRRYNNQASRGRHDLESDYHSSFSRPSAMTDDRTSGFRKAPVSATRRPSDARDNYQQQYSGYSDGPSRRGNRPISPEDYYSDGEAADGAQPHPHGSTEPAEGSWSWNNLKKTVWGNSTTDASQPREMSPPPPKDLAPGDHRHQENQNTIWAKLATVGATFQKKLNNDEGYASDASDYEGESHLIRIMKKHHIENAESMYDLPDWLFSPAELREAQSRLKDSQYTNHSSQRAEERYESQGEPVPQRTGGRGGLDDIFAAVDEGRGGHARHDSGSTKHSQDSGYASAEPPRRRRGRYEEQAEYAPAKAPPGRNRLEQQTAYNRQPSSQAAQRAYNPSHYDDRARQYPDPRRYEGSARKPAPAPQRVVAPPTTVDYFPPSGQNERYPTPSSSKAKSPSYASSSNTARRYVR</sequence>
<reference evidence="2 3" key="1">
    <citation type="submission" date="2019-05" db="EMBL/GenBank/DDBJ databases">
        <title>Emergence of the Ug99 lineage of the wheat stem rust pathogen through somatic hybridization.</title>
        <authorList>
            <person name="Li F."/>
            <person name="Upadhyaya N.M."/>
            <person name="Sperschneider J."/>
            <person name="Matny O."/>
            <person name="Nguyen-Phuc H."/>
            <person name="Mago R."/>
            <person name="Raley C."/>
            <person name="Miller M.E."/>
            <person name="Silverstein K.A.T."/>
            <person name="Henningsen E."/>
            <person name="Hirsch C.D."/>
            <person name="Visser B."/>
            <person name="Pretorius Z.A."/>
            <person name="Steffenson B.J."/>
            <person name="Schwessinger B."/>
            <person name="Dodds P.N."/>
            <person name="Figueroa M."/>
        </authorList>
    </citation>
    <scope>NUCLEOTIDE SEQUENCE [LARGE SCALE GENOMIC DNA]</scope>
    <source>
        <strain evidence="2 3">Ug99</strain>
    </source>
</reference>
<dbReference type="AlphaFoldDB" id="A0A5B0PTE8"/>
<feature type="compositionally biased region" description="Polar residues" evidence="1">
    <location>
        <begin position="190"/>
        <end position="208"/>
    </location>
</feature>
<name>A0A5B0PTE8_PUCGR</name>
<dbReference type="Proteomes" id="UP000325313">
    <property type="component" value="Unassembled WGS sequence"/>
</dbReference>